<sequence length="694" mass="77732">MPPIFKLSRDPLAMICDYLLPAEVLSLYRSCKTIHGFLQLTSSKGIWKSARANVAGLPECPEWLTEPQYAALCFDDFCCQCLAVDKYSVSPIWPLYVRYCWHCRVAKFTTTPLRGFPVRDALGGFRSRPADLFPSVLAYVDEARQRTAVCYHVLDVEKFRTEVAALVQSNNDATVLAVTTAPVLAALEEKAANTAARLEFSRKCKTWKAQWIAQLKAAAKAVKLQRLQDILRKLEEQGYSAEVLELGPRHQGLSGDVLALVDQARPLTDRDWTAIRPMFTAFMEVRRDLGARVSFVRCLRSRLRLLRSTLFTYLHEDSRKAKRIDGARVFPTVLDLLDVRDAAYLVSLPDGAVLLPHLWVAQLPSFIEAWELGRTRILLSLLHGIEGGSPATGVTPYVSSAGDTTSSVTTRSTVPASSPLSHPAALFWCDGCMNLILGISAISHACCYGRAGPDAEEILSYLNPALNGRFSQALISSNTKDLLYSRTLIAFSEGVLPWSQEHLRGCVPIVRSVLEACGVNPHNLPKEMRKLSGCRVACRICCQVDKCVLAMGWLRAISHAFEVHGGQEGSWVRLCPKLEEKVKRIEYTSRDLFTADMETRTRWECSRCAWDRPHAGLSYTWPQLVDHFAVCHPMNHLSPIWYSPSNDTPPFMYPAVLLVERGMEGHFDEDLYDAFPRKHLVTPMRLSADTWAQL</sequence>
<dbReference type="Proteomes" id="UP000230002">
    <property type="component" value="Unassembled WGS sequence"/>
</dbReference>
<reference evidence="1 2" key="1">
    <citation type="journal article" date="2015" name="Sci. Rep.">
        <title>Chromosome-level genome map provides insights into diverse defense mechanisms in the medicinal fungus Ganoderma sinense.</title>
        <authorList>
            <person name="Zhu Y."/>
            <person name="Xu J."/>
            <person name="Sun C."/>
            <person name="Zhou S."/>
            <person name="Xu H."/>
            <person name="Nelson D.R."/>
            <person name="Qian J."/>
            <person name="Song J."/>
            <person name="Luo H."/>
            <person name="Xiang L."/>
            <person name="Li Y."/>
            <person name="Xu Z."/>
            <person name="Ji A."/>
            <person name="Wang L."/>
            <person name="Lu S."/>
            <person name="Hayward A."/>
            <person name="Sun W."/>
            <person name="Li X."/>
            <person name="Schwartz D.C."/>
            <person name="Wang Y."/>
            <person name="Chen S."/>
        </authorList>
    </citation>
    <scope>NUCLEOTIDE SEQUENCE [LARGE SCALE GENOMIC DNA]</scope>
    <source>
        <strain evidence="1 2">ZZ0214-1</strain>
    </source>
</reference>
<dbReference type="EMBL" id="AYKW01000007">
    <property type="protein sequence ID" value="PIL33818.1"/>
    <property type="molecule type" value="Genomic_DNA"/>
</dbReference>
<dbReference type="OrthoDB" id="2755057at2759"/>
<accession>A0A2G8SJU4</accession>
<comment type="caution">
    <text evidence="1">The sequence shown here is derived from an EMBL/GenBank/DDBJ whole genome shotgun (WGS) entry which is preliminary data.</text>
</comment>
<evidence type="ECO:0000313" key="1">
    <source>
        <dbReference type="EMBL" id="PIL33818.1"/>
    </source>
</evidence>
<protein>
    <recommendedName>
        <fullName evidence="3">F-box domain-containing protein</fullName>
    </recommendedName>
</protein>
<dbReference type="AlphaFoldDB" id="A0A2G8SJU4"/>
<organism evidence="1 2">
    <name type="scientific">Ganoderma sinense ZZ0214-1</name>
    <dbReference type="NCBI Taxonomy" id="1077348"/>
    <lineage>
        <taxon>Eukaryota</taxon>
        <taxon>Fungi</taxon>
        <taxon>Dikarya</taxon>
        <taxon>Basidiomycota</taxon>
        <taxon>Agaricomycotina</taxon>
        <taxon>Agaricomycetes</taxon>
        <taxon>Polyporales</taxon>
        <taxon>Polyporaceae</taxon>
        <taxon>Ganoderma</taxon>
    </lineage>
</organism>
<keyword evidence="2" id="KW-1185">Reference proteome</keyword>
<dbReference type="STRING" id="1077348.A0A2G8SJU4"/>
<proteinExistence type="predicted"/>
<evidence type="ECO:0008006" key="3">
    <source>
        <dbReference type="Google" id="ProtNLM"/>
    </source>
</evidence>
<gene>
    <name evidence="1" type="ORF">GSI_04443</name>
</gene>
<evidence type="ECO:0000313" key="2">
    <source>
        <dbReference type="Proteomes" id="UP000230002"/>
    </source>
</evidence>
<name>A0A2G8SJU4_9APHY</name>